<dbReference type="Pfam" id="PF13602">
    <property type="entry name" value="ADH_zinc_N_2"/>
    <property type="match status" value="1"/>
</dbReference>
<comment type="caution">
    <text evidence="2">The sequence shown here is derived from an EMBL/GenBank/DDBJ whole genome shotgun (WGS) entry which is preliminary data.</text>
</comment>
<dbReference type="PANTHER" id="PTHR44013">
    <property type="entry name" value="ZINC-TYPE ALCOHOL DEHYDROGENASE-LIKE PROTEIN C16A3.02C"/>
    <property type="match status" value="1"/>
</dbReference>
<dbReference type="SMART" id="SM00829">
    <property type="entry name" value="PKS_ER"/>
    <property type="match status" value="1"/>
</dbReference>
<evidence type="ECO:0000313" key="2">
    <source>
        <dbReference type="EMBL" id="KAA2266519.1"/>
    </source>
</evidence>
<dbReference type="GO" id="GO:0016491">
    <property type="term" value="F:oxidoreductase activity"/>
    <property type="evidence" value="ECO:0007669"/>
    <property type="project" value="InterPro"/>
</dbReference>
<name>A0A5B2XUF5_9PSEU</name>
<reference evidence="2 3" key="2">
    <citation type="submission" date="2019-09" db="EMBL/GenBank/DDBJ databases">
        <authorList>
            <person name="Jin C."/>
        </authorList>
    </citation>
    <scope>NUCLEOTIDE SEQUENCE [LARGE SCALE GENOMIC DNA]</scope>
    <source>
        <strain evidence="2 3">AN110305</strain>
    </source>
</reference>
<proteinExistence type="predicted"/>
<dbReference type="SUPFAM" id="SSF51735">
    <property type="entry name" value="NAD(P)-binding Rossmann-fold domains"/>
    <property type="match status" value="1"/>
</dbReference>
<dbReference type="Gene3D" id="3.90.180.10">
    <property type="entry name" value="Medium-chain alcohol dehydrogenases, catalytic domain"/>
    <property type="match status" value="1"/>
</dbReference>
<dbReference type="Proteomes" id="UP000323454">
    <property type="component" value="Unassembled WGS sequence"/>
</dbReference>
<organism evidence="2 3">
    <name type="scientific">Solihabitans fulvus</name>
    <dbReference type="NCBI Taxonomy" id="1892852"/>
    <lineage>
        <taxon>Bacteria</taxon>
        <taxon>Bacillati</taxon>
        <taxon>Actinomycetota</taxon>
        <taxon>Actinomycetes</taxon>
        <taxon>Pseudonocardiales</taxon>
        <taxon>Pseudonocardiaceae</taxon>
        <taxon>Solihabitans</taxon>
    </lineage>
</organism>
<dbReference type="Gene3D" id="3.40.50.720">
    <property type="entry name" value="NAD(P)-binding Rossmann-like Domain"/>
    <property type="match status" value="1"/>
</dbReference>
<evidence type="ECO:0000259" key="1">
    <source>
        <dbReference type="SMART" id="SM00829"/>
    </source>
</evidence>
<reference evidence="2 3" key="1">
    <citation type="submission" date="2019-09" db="EMBL/GenBank/DDBJ databases">
        <title>Goodfellowia gen. nov., a new genus of the Pseudonocardineae related to Actinoalloteichus, containing Goodfellowia coeruleoviolacea gen. nov., comb. nov. gen. nov., comb. nov.</title>
        <authorList>
            <person name="Labeda D."/>
        </authorList>
    </citation>
    <scope>NUCLEOTIDE SEQUENCE [LARGE SCALE GENOMIC DNA]</scope>
    <source>
        <strain evidence="2 3">AN110305</strain>
    </source>
</reference>
<sequence length="299" mass="30021">MELPRPEPGLGEVLVRLHAAGVNPFDWKVVDGILKDVVPHGFPLVVGMDGAGEVIEVGRGITRFQPGDAVYGQFMRLPQGGGSYAEFAVADESAIALAPRSVGPAEAAAIPTAGMTAANVLAATGVVDGVRVLIVGATGGVGTFATQLAAGRGAHVIVTARAASAELMRGFGAREVVDHTTGSVADQVRAAHPDGVDVLIDLVSDRAALTELAGVVRDGGTVASTIGAADVEALTAKGLRASNFQNTSSAALLDALAVQVDSGLLTAPIGREVSLDEAPAALADSRTGRAAGKTVILLG</sequence>
<dbReference type="CDD" id="cd05289">
    <property type="entry name" value="MDR_like_2"/>
    <property type="match status" value="1"/>
</dbReference>
<dbReference type="EMBL" id="VUOB01000002">
    <property type="protein sequence ID" value="KAA2266519.1"/>
    <property type="molecule type" value="Genomic_DNA"/>
</dbReference>
<dbReference type="InterPro" id="IPR052733">
    <property type="entry name" value="Chloroplast_QOR"/>
</dbReference>
<dbReference type="InterPro" id="IPR020843">
    <property type="entry name" value="ER"/>
</dbReference>
<dbReference type="Pfam" id="PF08240">
    <property type="entry name" value="ADH_N"/>
    <property type="match status" value="1"/>
</dbReference>
<dbReference type="OrthoDB" id="3727682at2"/>
<dbReference type="InterPro" id="IPR011032">
    <property type="entry name" value="GroES-like_sf"/>
</dbReference>
<feature type="domain" description="Enoyl reductase (ER)" evidence="1">
    <location>
        <begin position="1"/>
        <end position="296"/>
    </location>
</feature>
<dbReference type="PANTHER" id="PTHR44013:SF1">
    <property type="entry name" value="ZINC-TYPE ALCOHOL DEHYDROGENASE-LIKE PROTEIN C16A3.02C"/>
    <property type="match status" value="1"/>
</dbReference>
<dbReference type="InterPro" id="IPR036291">
    <property type="entry name" value="NAD(P)-bd_dom_sf"/>
</dbReference>
<dbReference type="AlphaFoldDB" id="A0A5B2XUF5"/>
<dbReference type="SUPFAM" id="SSF50129">
    <property type="entry name" value="GroES-like"/>
    <property type="match status" value="1"/>
</dbReference>
<evidence type="ECO:0000313" key="3">
    <source>
        <dbReference type="Proteomes" id="UP000323454"/>
    </source>
</evidence>
<keyword evidence="3" id="KW-1185">Reference proteome</keyword>
<dbReference type="InterPro" id="IPR013154">
    <property type="entry name" value="ADH-like_N"/>
</dbReference>
<accession>A0A5B2XUF5</accession>
<gene>
    <name evidence="2" type="ORF">F0L68_01905</name>
</gene>
<protein>
    <submittedName>
        <fullName evidence="2">NADP-dependent oxidoreductase</fullName>
    </submittedName>
</protein>